<evidence type="ECO:0000313" key="2">
    <source>
        <dbReference type="EMBL" id="VFU23754.1"/>
    </source>
</evidence>
<reference evidence="2" key="1">
    <citation type="submission" date="2019-03" db="EMBL/GenBank/DDBJ databases">
        <authorList>
            <person name="Mank J."/>
            <person name="Almeida P."/>
        </authorList>
    </citation>
    <scope>NUCLEOTIDE SEQUENCE</scope>
    <source>
        <strain evidence="2">78183</strain>
    </source>
</reference>
<evidence type="ECO:0000256" key="1">
    <source>
        <dbReference type="SAM" id="MobiDB-lite"/>
    </source>
</evidence>
<gene>
    <name evidence="2" type="ORF">SVIM_LOCUS38971</name>
</gene>
<organism evidence="2">
    <name type="scientific">Salix viminalis</name>
    <name type="common">Common osier</name>
    <name type="synonym">Basket willow</name>
    <dbReference type="NCBI Taxonomy" id="40686"/>
    <lineage>
        <taxon>Eukaryota</taxon>
        <taxon>Viridiplantae</taxon>
        <taxon>Streptophyta</taxon>
        <taxon>Embryophyta</taxon>
        <taxon>Tracheophyta</taxon>
        <taxon>Spermatophyta</taxon>
        <taxon>Magnoliopsida</taxon>
        <taxon>eudicotyledons</taxon>
        <taxon>Gunneridae</taxon>
        <taxon>Pentapetalae</taxon>
        <taxon>rosids</taxon>
        <taxon>fabids</taxon>
        <taxon>Malpighiales</taxon>
        <taxon>Salicaceae</taxon>
        <taxon>Saliceae</taxon>
        <taxon>Salix</taxon>
    </lineage>
</organism>
<proteinExistence type="predicted"/>
<feature type="region of interest" description="Disordered" evidence="1">
    <location>
        <begin position="51"/>
        <end position="78"/>
    </location>
</feature>
<sequence length="145" mass="16453">MVAKKRKATCNATRTVLPKNPLTFSYRESAKYPLTSTRHYHKNAWYITRSTERRENLRPSSLASPPSQPENPNPIPKSSCLSKNRVVFNLQDTVFSYLSCVDSTLQQVPGTMAMKSLCQKFIPSPSEEILCNMYCILYGGLQILM</sequence>
<name>A0A6N2K7C4_SALVM</name>
<dbReference type="EMBL" id="CAADRP010000136">
    <property type="protein sequence ID" value="VFU23754.1"/>
    <property type="molecule type" value="Genomic_DNA"/>
</dbReference>
<feature type="compositionally biased region" description="Pro residues" evidence="1">
    <location>
        <begin position="66"/>
        <end position="75"/>
    </location>
</feature>
<dbReference type="AlphaFoldDB" id="A0A6N2K7C4"/>
<protein>
    <submittedName>
        <fullName evidence="2">Uncharacterized protein</fullName>
    </submittedName>
</protein>
<accession>A0A6N2K7C4</accession>